<evidence type="ECO:0000313" key="2">
    <source>
        <dbReference type="EMBL" id="EFC39477.1"/>
    </source>
</evidence>
<name>D2VUM4_NAEGR</name>
<feature type="region of interest" description="Disordered" evidence="1">
    <location>
        <begin position="1"/>
        <end position="23"/>
    </location>
</feature>
<dbReference type="KEGG" id="ngr:NAEGRDRAFT_72715"/>
<dbReference type="RefSeq" id="XP_002672221.1">
    <property type="nucleotide sequence ID" value="XM_002672175.1"/>
</dbReference>
<gene>
    <name evidence="2" type="ORF">NAEGRDRAFT_72715</name>
</gene>
<reference evidence="2 3" key="1">
    <citation type="journal article" date="2010" name="Cell">
        <title>The genome of Naegleria gruberi illuminates early eukaryotic versatility.</title>
        <authorList>
            <person name="Fritz-Laylin L.K."/>
            <person name="Prochnik S.E."/>
            <person name="Ginger M.L."/>
            <person name="Dacks J.B."/>
            <person name="Carpenter M.L."/>
            <person name="Field M.C."/>
            <person name="Kuo A."/>
            <person name="Paredez A."/>
            <person name="Chapman J."/>
            <person name="Pham J."/>
            <person name="Shu S."/>
            <person name="Neupane R."/>
            <person name="Cipriano M."/>
            <person name="Mancuso J."/>
            <person name="Tu H."/>
            <person name="Salamov A."/>
            <person name="Lindquist E."/>
            <person name="Shapiro H."/>
            <person name="Lucas S."/>
            <person name="Grigoriev I.V."/>
            <person name="Cande W.Z."/>
            <person name="Fulton C."/>
            <person name="Rokhsar D.S."/>
            <person name="Dawson S.C."/>
        </authorList>
    </citation>
    <scope>NUCLEOTIDE SEQUENCE [LARGE SCALE GENOMIC DNA]</scope>
    <source>
        <strain evidence="2 3">NEG-M</strain>
    </source>
</reference>
<dbReference type="EMBL" id="GG738899">
    <property type="protein sequence ID" value="EFC39477.1"/>
    <property type="molecule type" value="Genomic_DNA"/>
</dbReference>
<feature type="compositionally biased region" description="Low complexity" evidence="1">
    <location>
        <begin position="271"/>
        <end position="286"/>
    </location>
</feature>
<dbReference type="AlphaFoldDB" id="D2VUM4"/>
<dbReference type="GeneID" id="8850905"/>
<dbReference type="Proteomes" id="UP000006671">
    <property type="component" value="Unassembled WGS sequence"/>
</dbReference>
<proteinExistence type="predicted"/>
<accession>D2VUM4</accession>
<protein>
    <submittedName>
        <fullName evidence="2">Predicted protein</fullName>
    </submittedName>
</protein>
<feature type="region of interest" description="Disordered" evidence="1">
    <location>
        <begin position="248"/>
        <end position="299"/>
    </location>
</feature>
<organism evidence="3">
    <name type="scientific">Naegleria gruberi</name>
    <name type="common">Amoeba</name>
    <dbReference type="NCBI Taxonomy" id="5762"/>
    <lineage>
        <taxon>Eukaryota</taxon>
        <taxon>Discoba</taxon>
        <taxon>Heterolobosea</taxon>
        <taxon>Tetramitia</taxon>
        <taxon>Eutetramitia</taxon>
        <taxon>Vahlkampfiidae</taxon>
        <taxon>Naegleria</taxon>
    </lineage>
</organism>
<keyword evidence="3" id="KW-1185">Reference proteome</keyword>
<sequence length="299" mass="34436">MGSFMCTNASVAQKAHRKDDYKNPFVENAKVRRHRHREREANRTLFHKPRGKKEVENFHANDSHIVEHHDSRGNAITIQIRHARSMSCLSGLVTQPNRELVPKIPNVEKLKDVTTPKGETPDVMIAENVNNDRASNCSNFVPVLSARDKEHVASIYEVTNDEQDLERSPIKLKDLKSIDMTNHDEDNFDNLDQGHQDDEHYMHKEFTSIQNVHHLRSRVSTSNSLNNLEHNQRKSYSEKNIRKILNDFESNSRPLTPVDDKRSQKSLRYPSRTSIYSSQSRSSTSRAMELISVSSDTKV</sequence>
<feature type="compositionally biased region" description="Polar residues" evidence="1">
    <location>
        <begin position="1"/>
        <end position="11"/>
    </location>
</feature>
<evidence type="ECO:0000256" key="1">
    <source>
        <dbReference type="SAM" id="MobiDB-lite"/>
    </source>
</evidence>
<evidence type="ECO:0000313" key="3">
    <source>
        <dbReference type="Proteomes" id="UP000006671"/>
    </source>
</evidence>
<dbReference type="InParanoid" id="D2VUM4"/>
<dbReference type="VEuPathDB" id="AmoebaDB:NAEGRDRAFT_72715"/>